<dbReference type="SMART" id="SM00213">
    <property type="entry name" value="UBQ"/>
    <property type="match status" value="3"/>
</dbReference>
<feature type="compositionally biased region" description="Basic residues" evidence="6">
    <location>
        <begin position="869"/>
        <end position="879"/>
    </location>
</feature>
<dbReference type="CDD" id="cd01803">
    <property type="entry name" value="Ubl_ubiquitin"/>
    <property type="match status" value="3"/>
</dbReference>
<evidence type="ECO:0000259" key="8">
    <source>
        <dbReference type="PROSITE" id="PS50089"/>
    </source>
</evidence>
<evidence type="ECO:0000259" key="9">
    <source>
        <dbReference type="PROSITE" id="PS50271"/>
    </source>
</evidence>
<comment type="caution">
    <text evidence="10">The sequence shown here is derived from an EMBL/GenBank/DDBJ whole genome shotgun (WGS) entry which is preliminary data.</text>
</comment>
<dbReference type="Pfam" id="PF02148">
    <property type="entry name" value="zf-UBP"/>
    <property type="match status" value="1"/>
</dbReference>
<dbReference type="PROSITE" id="PS50089">
    <property type="entry name" value="ZF_RING_2"/>
    <property type="match status" value="1"/>
</dbReference>
<dbReference type="InterPro" id="IPR001841">
    <property type="entry name" value="Znf_RING"/>
</dbReference>
<dbReference type="PROSITE" id="PS50053">
    <property type="entry name" value="UBIQUITIN_2"/>
    <property type="match status" value="3"/>
</dbReference>
<keyword evidence="11" id="KW-1185">Reference proteome</keyword>
<feature type="domain" description="UBP-type" evidence="9">
    <location>
        <begin position="558"/>
        <end position="677"/>
    </location>
</feature>
<dbReference type="SUPFAM" id="SSF54236">
    <property type="entry name" value="Ubiquitin-like"/>
    <property type="match status" value="3"/>
</dbReference>
<keyword evidence="1" id="KW-0479">Metal-binding</keyword>
<feature type="region of interest" description="Disordered" evidence="6">
    <location>
        <begin position="847"/>
        <end position="879"/>
    </location>
</feature>
<dbReference type="InterPro" id="IPR047243">
    <property type="entry name" value="RING-H2_BRAP2"/>
</dbReference>
<evidence type="ECO:0000259" key="7">
    <source>
        <dbReference type="PROSITE" id="PS50053"/>
    </source>
</evidence>
<keyword evidence="3" id="KW-0862">Zinc</keyword>
<dbReference type="InterPro" id="IPR013083">
    <property type="entry name" value="Znf_RING/FYVE/PHD"/>
</dbReference>
<evidence type="ECO:0000256" key="1">
    <source>
        <dbReference type="ARBA" id="ARBA00022723"/>
    </source>
</evidence>
<organism evidence="10 11">
    <name type="scientific">Apiospora aurea</name>
    <dbReference type="NCBI Taxonomy" id="335848"/>
    <lineage>
        <taxon>Eukaryota</taxon>
        <taxon>Fungi</taxon>
        <taxon>Dikarya</taxon>
        <taxon>Ascomycota</taxon>
        <taxon>Pezizomycotina</taxon>
        <taxon>Sordariomycetes</taxon>
        <taxon>Xylariomycetidae</taxon>
        <taxon>Amphisphaeriales</taxon>
        <taxon>Apiosporaceae</taxon>
        <taxon>Apiospora</taxon>
    </lineage>
</organism>
<dbReference type="Gene3D" id="3.30.40.10">
    <property type="entry name" value="Zinc/RING finger domain, C3HC4 (zinc finger)"/>
    <property type="match status" value="2"/>
</dbReference>
<dbReference type="CDD" id="cd12717">
    <property type="entry name" value="RRM_ETP1"/>
    <property type="match status" value="1"/>
</dbReference>
<evidence type="ECO:0000313" key="10">
    <source>
        <dbReference type="EMBL" id="KAK7942858.1"/>
    </source>
</evidence>
<feature type="domain" description="Ubiquitin-like" evidence="7">
    <location>
        <begin position="77"/>
        <end position="152"/>
    </location>
</feature>
<evidence type="ECO:0000256" key="4">
    <source>
        <dbReference type="PROSITE-ProRule" id="PRU00502"/>
    </source>
</evidence>
<dbReference type="InterPro" id="IPR029071">
    <property type="entry name" value="Ubiquitin-like_domsf"/>
</dbReference>
<dbReference type="EMBL" id="JAQQWE010000008">
    <property type="protein sequence ID" value="KAK7942858.1"/>
    <property type="molecule type" value="Genomic_DNA"/>
</dbReference>
<keyword evidence="5" id="KW-0175">Coiled coil</keyword>
<dbReference type="InterPro" id="IPR019954">
    <property type="entry name" value="Ubiquitin_CS"/>
</dbReference>
<evidence type="ECO:0000256" key="6">
    <source>
        <dbReference type="SAM" id="MobiDB-lite"/>
    </source>
</evidence>
<name>A0ABR1PYP2_9PEZI</name>
<feature type="region of interest" description="Disordered" evidence="6">
    <location>
        <begin position="570"/>
        <end position="589"/>
    </location>
</feature>
<dbReference type="Pfam" id="PF13639">
    <property type="entry name" value="zf-RING_2"/>
    <property type="match status" value="1"/>
</dbReference>
<sequence>MQIFVKTLTGKTITLEVESSDTIDNVKSKIQDKEGIPPDQQRLIFAGKQLEDGRTLSDYNIQKESTLHLVLRLRGGMQIFVKTLTGKTITLEVESSDTIDNVKSKIQDKEGIPPDQQRLIFAGKQLEDGRTLSDYNIQKESTLHLVLRLRGGMQIFVKTLTGKTITLEVESSDTIDNVKSKIQDKEGIPPDQQRLIFAGKQLEDGRTLSDYNIQKESTLHLVLRLRGVDTKTEPSRNLVDRETSRLIANDVEPSRLILGEKQLRQPHQRTASFPPPQPYAAIKPQTAAKDWRFSQITIHTLKVSTPTESDISAMAAQSSSTSSTAAAAVGPSMGSAGKATKARFLPLKTKDTNIGWGIVHLYRELEETPELSALADAEEVEDPERFEGVDCTTLCIPAVPSYLSPSDFLGFIGEKWRDQVSHYRMVMTGRLNRYLVLLKFRDSKRAYLFKREFDGKVFNDIEPETCTIAFIRTITFETPMRSNESFPDLSQDPFTPSISSAATGSHKPLPPPTPSLIELPTCPVCLERMDDTTGLLTIPCQHVFHCSCLQKWRGSGCPVCRHTNPSLAISESTEDGPSSSGHSDPGNPYAQPFGSHVSNLCAVCDSPDDLWICLICGNVGCGRYKGGHAKEHWKDTAHTFALELDTQHVWDYAGDTWVHRLIREKGEGKVVELPGHHDQPREPQDVVPRAKLDSIGIEYTHLLSSQLESQRVYFEEMLSKAADKAAKASAAAEAAAAQATEALKELRSLKTDHRVLTSETLPNLEKDIDRERVRATKSTDLARNLSKSLQEEKLVNEGLMKRLEHVSKEIENLSEQVKGLRVENADLKDQNHDLSMFISGQEKLKEMEAEGAIEQEELEAGSASVPESRRKKGKGRAKG</sequence>
<evidence type="ECO:0000313" key="11">
    <source>
        <dbReference type="Proteomes" id="UP001391051"/>
    </source>
</evidence>
<dbReference type="InterPro" id="IPR011422">
    <property type="entry name" value="BRAP2/ETP1_RRM"/>
</dbReference>
<evidence type="ECO:0000256" key="3">
    <source>
        <dbReference type="ARBA" id="ARBA00022833"/>
    </source>
</evidence>
<dbReference type="CDD" id="cd16457">
    <property type="entry name" value="RING-H2_BRAP2"/>
    <property type="match status" value="1"/>
</dbReference>
<dbReference type="Gene3D" id="3.10.20.90">
    <property type="entry name" value="Phosphatidylinositol 3-kinase Catalytic Subunit, Chain A, domain 1"/>
    <property type="match status" value="3"/>
</dbReference>
<proteinExistence type="predicted"/>
<gene>
    <name evidence="10" type="ORF">PG986_011971</name>
</gene>
<dbReference type="SMART" id="SM00290">
    <property type="entry name" value="ZnF_UBP"/>
    <property type="match status" value="1"/>
</dbReference>
<dbReference type="PRINTS" id="PR00348">
    <property type="entry name" value="UBIQUITIN"/>
</dbReference>
<feature type="compositionally biased region" description="Acidic residues" evidence="6">
    <location>
        <begin position="849"/>
        <end position="859"/>
    </location>
</feature>
<dbReference type="PROSITE" id="PS00299">
    <property type="entry name" value="UBIQUITIN_1"/>
    <property type="match status" value="3"/>
</dbReference>
<protein>
    <submittedName>
        <fullName evidence="10">RING finger protein ETP1-like protein</fullName>
    </submittedName>
</protein>
<dbReference type="InterPro" id="IPR001607">
    <property type="entry name" value="Znf_UBP"/>
</dbReference>
<evidence type="ECO:0000256" key="5">
    <source>
        <dbReference type="SAM" id="Coils"/>
    </source>
</evidence>
<dbReference type="Pfam" id="PF07576">
    <property type="entry name" value="BRAP2"/>
    <property type="match status" value="1"/>
</dbReference>
<dbReference type="GeneID" id="92081255"/>
<dbReference type="RefSeq" id="XP_066694889.1">
    <property type="nucleotide sequence ID" value="XM_066848193.1"/>
</dbReference>
<feature type="domain" description="RING-type" evidence="8">
    <location>
        <begin position="522"/>
        <end position="561"/>
    </location>
</feature>
<dbReference type="Proteomes" id="UP001391051">
    <property type="component" value="Unassembled WGS sequence"/>
</dbReference>
<feature type="domain" description="Ubiquitin-like" evidence="7">
    <location>
        <begin position="153"/>
        <end position="228"/>
    </location>
</feature>
<accession>A0ABR1PYP2</accession>
<dbReference type="Pfam" id="PF00240">
    <property type="entry name" value="ubiquitin"/>
    <property type="match status" value="3"/>
</dbReference>
<dbReference type="PROSITE" id="PS50271">
    <property type="entry name" value="ZF_UBP"/>
    <property type="match status" value="1"/>
</dbReference>
<dbReference type="InterPro" id="IPR019956">
    <property type="entry name" value="Ubiquitin_dom"/>
</dbReference>
<dbReference type="PANTHER" id="PTHR24007:SF7">
    <property type="entry name" value="BRCA1-ASSOCIATED PROTEIN"/>
    <property type="match status" value="1"/>
</dbReference>
<dbReference type="PANTHER" id="PTHR24007">
    <property type="entry name" value="BRCA1-ASSOCIATED PROTEIN"/>
    <property type="match status" value="1"/>
</dbReference>
<dbReference type="SUPFAM" id="SSF57850">
    <property type="entry name" value="RING/U-box"/>
    <property type="match status" value="2"/>
</dbReference>
<evidence type="ECO:0000256" key="2">
    <source>
        <dbReference type="ARBA" id="ARBA00022771"/>
    </source>
</evidence>
<dbReference type="InterPro" id="IPR000626">
    <property type="entry name" value="Ubiquitin-like_dom"/>
</dbReference>
<reference evidence="10 11" key="1">
    <citation type="submission" date="2023-01" db="EMBL/GenBank/DDBJ databases">
        <title>Analysis of 21 Apiospora genomes using comparative genomics revels a genus with tremendous synthesis potential of carbohydrate active enzymes and secondary metabolites.</title>
        <authorList>
            <person name="Sorensen T."/>
        </authorList>
    </citation>
    <scope>NUCLEOTIDE SEQUENCE [LARGE SCALE GENOMIC DNA]</scope>
    <source>
        <strain evidence="10 11">CBS 24483</strain>
    </source>
</reference>
<feature type="coiled-coil region" evidence="5">
    <location>
        <begin position="796"/>
        <end position="830"/>
    </location>
</feature>
<dbReference type="InterPro" id="IPR034931">
    <property type="entry name" value="ETP1_RRM"/>
</dbReference>
<keyword evidence="2 4" id="KW-0863">Zinc-finger</keyword>
<feature type="domain" description="Ubiquitin-like" evidence="7">
    <location>
        <begin position="1"/>
        <end position="76"/>
    </location>
</feature>
<feature type="compositionally biased region" description="Low complexity" evidence="6">
    <location>
        <begin position="575"/>
        <end position="586"/>
    </location>
</feature>
<dbReference type="SMART" id="SM00184">
    <property type="entry name" value="RING"/>
    <property type="match status" value="1"/>
</dbReference>